<dbReference type="EMBL" id="CAJVPQ010015463">
    <property type="protein sequence ID" value="CAG8742629.1"/>
    <property type="molecule type" value="Genomic_DNA"/>
</dbReference>
<dbReference type="OrthoDB" id="2421943at2759"/>
<proteinExistence type="predicted"/>
<dbReference type="AlphaFoldDB" id="A0A9N9NLD2"/>
<evidence type="ECO:0000313" key="1">
    <source>
        <dbReference type="EMBL" id="CAG8742629.1"/>
    </source>
</evidence>
<sequence>ADDVPIVALHKIFEDEHTRSDFLCVVDEVLILNSEVKPIGYTELQRDKDYVKVHFRAKKTINTLIKNGGVPDQTIFLSTWICTTLPLLAQTLSHFIALEKRINNLAGDYKCQPRSFKQARKDKFIRDLPDSPQLKKLLK</sequence>
<dbReference type="Proteomes" id="UP000789570">
    <property type="component" value="Unassembled WGS sequence"/>
</dbReference>
<gene>
    <name evidence="1" type="ORF">FCALED_LOCUS15729</name>
</gene>
<keyword evidence="2" id="KW-1185">Reference proteome</keyword>
<organism evidence="1 2">
    <name type="scientific">Funneliformis caledonium</name>
    <dbReference type="NCBI Taxonomy" id="1117310"/>
    <lineage>
        <taxon>Eukaryota</taxon>
        <taxon>Fungi</taxon>
        <taxon>Fungi incertae sedis</taxon>
        <taxon>Mucoromycota</taxon>
        <taxon>Glomeromycotina</taxon>
        <taxon>Glomeromycetes</taxon>
        <taxon>Glomerales</taxon>
        <taxon>Glomeraceae</taxon>
        <taxon>Funneliformis</taxon>
    </lineage>
</organism>
<reference evidence="1" key="1">
    <citation type="submission" date="2021-06" db="EMBL/GenBank/DDBJ databases">
        <authorList>
            <person name="Kallberg Y."/>
            <person name="Tangrot J."/>
            <person name="Rosling A."/>
        </authorList>
    </citation>
    <scope>NUCLEOTIDE SEQUENCE</scope>
    <source>
        <strain evidence="1">UK204</strain>
    </source>
</reference>
<accession>A0A9N9NLD2</accession>
<protein>
    <submittedName>
        <fullName evidence="1">5579_t:CDS:1</fullName>
    </submittedName>
</protein>
<name>A0A9N9NLD2_9GLOM</name>
<comment type="caution">
    <text evidence="1">The sequence shown here is derived from an EMBL/GenBank/DDBJ whole genome shotgun (WGS) entry which is preliminary data.</text>
</comment>
<evidence type="ECO:0000313" key="2">
    <source>
        <dbReference type="Proteomes" id="UP000789570"/>
    </source>
</evidence>
<feature type="non-terminal residue" evidence="1">
    <location>
        <position position="1"/>
    </location>
</feature>